<evidence type="ECO:0000313" key="2">
    <source>
        <dbReference type="EMBL" id="EWC64612.1"/>
    </source>
</evidence>
<dbReference type="eggNOG" id="COG1232">
    <property type="taxonomic scope" value="Bacteria"/>
</dbReference>
<evidence type="ECO:0000313" key="3">
    <source>
        <dbReference type="Proteomes" id="UP000019277"/>
    </source>
</evidence>
<reference evidence="2 3" key="1">
    <citation type="journal article" date="2014" name="Genome Announc.">
        <title>Draft Genome Sequence of the Antitrypanosomally Active Sponge-Associated Bacterium Actinokineospora sp. Strain EG49.</title>
        <authorList>
            <person name="Harjes J."/>
            <person name="Ryu T."/>
            <person name="Abdelmohsen U.R."/>
            <person name="Moitinho-Silva L."/>
            <person name="Horn H."/>
            <person name="Ravasi T."/>
            <person name="Hentschel U."/>
        </authorList>
    </citation>
    <scope>NUCLEOTIDE SEQUENCE [LARGE SCALE GENOMIC DNA]</scope>
    <source>
        <strain evidence="2 3">EG49</strain>
    </source>
</reference>
<evidence type="ECO:0000259" key="1">
    <source>
        <dbReference type="Pfam" id="PF01593"/>
    </source>
</evidence>
<comment type="caution">
    <text evidence="2">The sequence shown here is derived from an EMBL/GenBank/DDBJ whole genome shotgun (WGS) entry which is preliminary data.</text>
</comment>
<dbReference type="OrthoDB" id="5168853at2"/>
<dbReference type="RefSeq" id="WP_052020377.1">
    <property type="nucleotide sequence ID" value="NZ_AYXG01000004.1"/>
</dbReference>
<dbReference type="GO" id="GO:0016491">
    <property type="term" value="F:oxidoreductase activity"/>
    <property type="evidence" value="ECO:0007669"/>
    <property type="project" value="InterPro"/>
</dbReference>
<dbReference type="Gene3D" id="3.50.50.60">
    <property type="entry name" value="FAD/NAD(P)-binding domain"/>
    <property type="match status" value="1"/>
</dbReference>
<accession>W7J6K2</accession>
<sequence length="408" mass="42241">MSTTDVVVVGGGLAGLTAAAVLSRRGHRVVLVEAGGELGGRARTTSVAGFSLNLGPRALYKGHTYRMLRSLGIRLRAGTPAVGDGRALRAGELTPGYASAFGLLRSPLLSLRERAALGAFLGLTRTAPAGLTAEEWLADALPTERTREAAFGLLRVSCYTGSPAVVDARSVAAQLALVRKGVLYVDGGWSSIVDALRRAAPTATLRTGTVAREVEPGRVTLADGTTLDAPAVLLAGLPPAKAASLLDVELTTTPVRTACLDVALSHLPSATPGFVYGLDEPLYYAVHSHAARLGPGAVVHLARFDDGTAPGDTRARLESLLEQCQPGWRDHVVHQRFLPAITTTHGPGAADTLAAALADRPGVHACGDWTGSTALLADGTVESTLRACDRISTQLAHPRPVPVPGGSR</sequence>
<dbReference type="PANTHER" id="PTHR43734:SF1">
    <property type="entry name" value="PHYTOENE DESATURASE"/>
    <property type="match status" value="1"/>
</dbReference>
<feature type="domain" description="Amine oxidase" evidence="1">
    <location>
        <begin position="13"/>
        <end position="240"/>
    </location>
</feature>
<dbReference type="Pfam" id="PF01593">
    <property type="entry name" value="Amino_oxidase"/>
    <property type="match status" value="1"/>
</dbReference>
<dbReference type="STRING" id="909613.UO65_0219"/>
<dbReference type="InterPro" id="IPR036188">
    <property type="entry name" value="FAD/NAD-bd_sf"/>
</dbReference>
<dbReference type="SUPFAM" id="SSF51905">
    <property type="entry name" value="FAD/NAD(P)-binding domain"/>
    <property type="match status" value="1"/>
</dbReference>
<dbReference type="PANTHER" id="PTHR43734">
    <property type="entry name" value="PHYTOENE DESATURASE"/>
    <property type="match status" value="1"/>
</dbReference>
<dbReference type="EMBL" id="AYXG01000004">
    <property type="protein sequence ID" value="EWC64612.1"/>
    <property type="molecule type" value="Genomic_DNA"/>
</dbReference>
<protein>
    <recommendedName>
        <fullName evidence="1">Amine oxidase domain-containing protein</fullName>
    </recommendedName>
</protein>
<gene>
    <name evidence="2" type="ORF">UO65_0219</name>
</gene>
<keyword evidence="3" id="KW-1185">Reference proteome</keyword>
<dbReference type="AlphaFoldDB" id="W7J6K2"/>
<dbReference type="Proteomes" id="UP000019277">
    <property type="component" value="Unassembled WGS sequence"/>
</dbReference>
<organism evidence="2 3">
    <name type="scientific">Actinokineospora spheciospongiae</name>
    <dbReference type="NCBI Taxonomy" id="909613"/>
    <lineage>
        <taxon>Bacteria</taxon>
        <taxon>Bacillati</taxon>
        <taxon>Actinomycetota</taxon>
        <taxon>Actinomycetes</taxon>
        <taxon>Pseudonocardiales</taxon>
        <taxon>Pseudonocardiaceae</taxon>
        <taxon>Actinokineospora</taxon>
    </lineage>
</organism>
<dbReference type="InterPro" id="IPR002937">
    <property type="entry name" value="Amino_oxidase"/>
</dbReference>
<proteinExistence type="predicted"/>
<name>W7J6K2_9PSEU</name>